<evidence type="ECO:0000313" key="3">
    <source>
        <dbReference type="Proteomes" id="UP000515204"/>
    </source>
</evidence>
<feature type="compositionally biased region" description="Basic and acidic residues" evidence="1">
    <location>
        <begin position="500"/>
        <end position="513"/>
    </location>
</feature>
<dbReference type="AlphaFoldDB" id="A0A6P3XFT1"/>
<proteinExistence type="predicted"/>
<feature type="compositionally biased region" description="Basic and acidic residues" evidence="1">
    <location>
        <begin position="49"/>
        <end position="89"/>
    </location>
</feature>
<evidence type="ECO:0000256" key="1">
    <source>
        <dbReference type="SAM" id="MobiDB-lite"/>
    </source>
</evidence>
<dbReference type="KEGG" id="dqu:106745568"/>
<keyword evidence="3" id="KW-1185">Reference proteome</keyword>
<feature type="signal peptide" evidence="2">
    <location>
        <begin position="1"/>
        <end position="28"/>
    </location>
</feature>
<evidence type="ECO:0000313" key="4">
    <source>
        <dbReference type="RefSeq" id="XP_014476754.1"/>
    </source>
</evidence>
<dbReference type="Proteomes" id="UP000515204">
    <property type="component" value="Unplaced"/>
</dbReference>
<keyword evidence="2" id="KW-0732">Signal</keyword>
<feature type="compositionally biased region" description="Basic and acidic residues" evidence="1">
    <location>
        <begin position="345"/>
        <end position="381"/>
    </location>
</feature>
<dbReference type="OrthoDB" id="7610784at2759"/>
<gene>
    <name evidence="4" type="primary">LOC106745568</name>
</gene>
<reference evidence="4" key="1">
    <citation type="submission" date="2025-08" db="UniProtKB">
        <authorList>
            <consortium name="RefSeq"/>
        </authorList>
    </citation>
    <scope>IDENTIFICATION</scope>
</reference>
<feature type="compositionally biased region" description="Acidic residues" evidence="1">
    <location>
        <begin position="521"/>
        <end position="530"/>
    </location>
</feature>
<feature type="compositionally biased region" description="Polar residues" evidence="1">
    <location>
        <begin position="302"/>
        <end position="317"/>
    </location>
</feature>
<feature type="compositionally biased region" description="Basic and acidic residues" evidence="1">
    <location>
        <begin position="407"/>
        <end position="428"/>
    </location>
</feature>
<name>A0A6P3XFT1_DINQU</name>
<feature type="compositionally biased region" description="Basic and acidic residues" evidence="1">
    <location>
        <begin position="175"/>
        <end position="186"/>
    </location>
</feature>
<sequence>MRNRSDDYTCIFTLILLLEMSLTPICHAKISNDTRRTQEEMSVRAAASEPREEDAKYDMKEVQEVSLRREKNDGELEGSDTRVRQKRAESSSNLADFQRSNVGKSSIDDSAADVDSRASNGKAEDYAEEEADDEMTRRREGDEDEGTSDLVLRLPREANLKYTDRDEGSSLYDDYEAKDVAKRGAEDYEEVEEDSPGTSEDVAAMREEESDEAGKRETRGDARVKRNRAAPESLADDVKSSASGSSNPEETRSDGSASELRLEPGSPEESKIAEVEPREISDVELSRGLDELPGASEKLAGGSTSNEAVSRSVSAEDSNAEYEKRAEERIQRKIDSLKEEIRRDVEAQRRVQDIRENNARFDELWDDESRAFEDGSVEKLRRNVIKKRSTRGVGPAAKSAGKKRPPKREEREKPQRRSDETGKSDSGSKKRSSSGNPKRRSVGDRDGSSGPSKGFFKKKRERARETILVKNDHLRAKKRRSRSYSSPSEPINGKSGNEISADRDSNSHLRANFDGKAPLANEDDANEEEQSPAGRADPLVSFMGSSQELSPRLAREYKEAFGGLQSDSGNALARFKRIKRVLDGPDAKI</sequence>
<feature type="compositionally biased region" description="Basic and acidic residues" evidence="1">
    <location>
        <begin position="268"/>
        <end position="290"/>
    </location>
</feature>
<feature type="compositionally biased region" description="Basic and acidic residues" evidence="1">
    <location>
        <begin position="462"/>
        <end position="474"/>
    </location>
</feature>
<feature type="chain" id="PRO_5027981432" evidence="2">
    <location>
        <begin position="29"/>
        <end position="589"/>
    </location>
</feature>
<protein>
    <submittedName>
        <fullName evidence="4">Aspartic and glutamic acid-rich protein-like</fullName>
    </submittedName>
</protein>
<feature type="compositionally biased region" description="Basic and acidic residues" evidence="1">
    <location>
        <begin position="203"/>
        <end position="224"/>
    </location>
</feature>
<feature type="compositionally biased region" description="Basic and acidic residues" evidence="1">
    <location>
        <begin position="154"/>
        <end position="168"/>
    </location>
</feature>
<feature type="compositionally biased region" description="Polar residues" evidence="1">
    <location>
        <begin position="90"/>
        <end position="104"/>
    </location>
</feature>
<dbReference type="GeneID" id="106745568"/>
<feature type="compositionally biased region" description="Basic residues" evidence="1">
    <location>
        <begin position="429"/>
        <end position="440"/>
    </location>
</feature>
<dbReference type="RefSeq" id="XP_014476754.1">
    <property type="nucleotide sequence ID" value="XM_014621268.1"/>
</dbReference>
<organism evidence="3 4">
    <name type="scientific">Dinoponera quadriceps</name>
    <name type="common">South American ant</name>
    <dbReference type="NCBI Taxonomy" id="609295"/>
    <lineage>
        <taxon>Eukaryota</taxon>
        <taxon>Metazoa</taxon>
        <taxon>Ecdysozoa</taxon>
        <taxon>Arthropoda</taxon>
        <taxon>Hexapoda</taxon>
        <taxon>Insecta</taxon>
        <taxon>Pterygota</taxon>
        <taxon>Neoptera</taxon>
        <taxon>Endopterygota</taxon>
        <taxon>Hymenoptera</taxon>
        <taxon>Apocrita</taxon>
        <taxon>Aculeata</taxon>
        <taxon>Formicoidea</taxon>
        <taxon>Formicidae</taxon>
        <taxon>Ponerinae</taxon>
        <taxon>Ponerini</taxon>
        <taxon>Dinoponera</taxon>
    </lineage>
</organism>
<feature type="region of interest" description="Disordered" evidence="1">
    <location>
        <begin position="345"/>
        <end position="548"/>
    </location>
</feature>
<feature type="region of interest" description="Disordered" evidence="1">
    <location>
        <begin position="34"/>
        <end position="329"/>
    </location>
</feature>
<accession>A0A6P3XFT1</accession>
<evidence type="ECO:0000256" key="2">
    <source>
        <dbReference type="SAM" id="SignalP"/>
    </source>
</evidence>